<evidence type="ECO:0000256" key="1">
    <source>
        <dbReference type="SAM" id="MobiDB-lite"/>
    </source>
</evidence>
<evidence type="ECO:0000313" key="3">
    <source>
        <dbReference type="EMBL" id="KFG34266.1"/>
    </source>
</evidence>
<feature type="transmembrane region" description="Helical" evidence="2">
    <location>
        <begin position="115"/>
        <end position="135"/>
    </location>
</feature>
<feature type="compositionally biased region" description="Basic and acidic residues" evidence="1">
    <location>
        <begin position="483"/>
        <end position="495"/>
    </location>
</feature>
<feature type="transmembrane region" description="Helical" evidence="2">
    <location>
        <begin position="80"/>
        <end position="103"/>
    </location>
</feature>
<protein>
    <submittedName>
        <fullName evidence="3">Putative transmembrane protein</fullName>
    </submittedName>
</protein>
<evidence type="ECO:0000313" key="4">
    <source>
        <dbReference type="Proteomes" id="UP000028828"/>
    </source>
</evidence>
<feature type="compositionally biased region" description="Polar residues" evidence="1">
    <location>
        <begin position="837"/>
        <end position="848"/>
    </location>
</feature>
<feature type="compositionally biased region" description="Polar residues" evidence="1">
    <location>
        <begin position="395"/>
        <end position="409"/>
    </location>
</feature>
<feature type="transmembrane region" description="Helical" evidence="2">
    <location>
        <begin position="983"/>
        <end position="1005"/>
    </location>
</feature>
<dbReference type="AlphaFoldDB" id="A0A086JQ48"/>
<name>A0A086JQ48_TOXGO</name>
<dbReference type="EMBL" id="AEYI02001686">
    <property type="protein sequence ID" value="KFG34266.1"/>
    <property type="molecule type" value="Genomic_DNA"/>
</dbReference>
<feature type="compositionally biased region" description="Basic residues" evidence="1">
    <location>
        <begin position="850"/>
        <end position="859"/>
    </location>
</feature>
<reference evidence="3 4" key="1">
    <citation type="submission" date="2014-03" db="EMBL/GenBank/DDBJ databases">
        <authorList>
            <person name="Sibley D."/>
            <person name="Venepally P."/>
            <person name="Karamycheva S."/>
            <person name="Hadjithomas M."/>
            <person name="Khan A."/>
            <person name="Brunk B."/>
            <person name="Roos D."/>
            <person name="Caler E."/>
            <person name="Lorenzi H."/>
        </authorList>
    </citation>
    <scope>NUCLEOTIDE SEQUENCE [LARGE SCALE GENOMIC DNA]</scope>
    <source>
        <strain evidence="4">p89</strain>
    </source>
</reference>
<dbReference type="VEuPathDB" id="ToxoDB:TGP89_243470"/>
<sequence>MKCSGEITVDKRAVYMGLMLCTLAYPLAALTIIVREENWYDDEGNLLSHPLPQVTCPIEGAEGDPDCAPSPLAYANLDSLIWVFVVNEFIMHFTYVLYVKLWATGGMILSFQREFLSIIAFLAPELTLNSVFYYVQTMPVVREWFPGLKHFNYPLLVSFFLGATVSMLYGVGTSQTTDQFRRTVTLAGPGLMFLFVDWFSRSVFLPFFELMQTTLTDLEVGNFVLAIFELILTNVYGSLFLPATQKLCVALARFFYNVSYRVDSKVTLYDYVNLQGNDPRLSPRDPMSKRTTLISPSDIGTFDPGLHHSSITIGRKRSSARTSVSAAAAEIQKLERERTTTVATVVYEETAVLELRNDPSLRATPPSFRSESSLQNGLEETLTVVETYAHLDSEQTAYQPSNLSRSASCTHRPASRETVEDLQTGERETQLVHPCSNTSQTEGDGEAQSVAKPLSDRNGDPHRRQVTSERSRNDEQFATELTPNRKDSFGSSEKKSESFVGSCCAREAEDDWASKASNSFTRLVAAVTVDKDMANTVGMDGVNEGRMSGVKAAAETQRFRNNVYIPYRKGFGSDAVEFEKITTWFNLIWDSWRFLLLRAVMVKTSNVIIFFIMIFKDFIYSIWHFCVRYNESCMLFFLELRSVDTPKNRRILSILHWFQVIIVRPFLAPKSLTRVVWRSQLLFGLNKQRAESRMRSAACRAHSRVREIGIRTLSNINDNAPWDAENTGTPKKAIRGFGILLGNFWKELGHDIAAHFREEFKGMLQYFSDRAHNSRYVRPFRKRESSVKSTAEAEECDVEYHYATEVVIIRNVPVTVTEHSKRSSSLFSRSFHGSESGTESILSASDSHMPTRKKKRRSSTLKLGDIFRSRKDSAFRTMHAAWLSQVVEEVQSLIYNRTWPRLLQKFMSSISLVVSDVIAENTKVGLLPAYQTFGLFRTYDGRVRLFLMFAFDFIEVCTVYKVQTISRFYASLKDGFNNHHDGPLVMLCTINCAGILLYFGLLRYVRFANINGNKLVLPDNCQHEMLNQLNLEK</sequence>
<organism evidence="3 4">
    <name type="scientific">Toxoplasma gondii p89</name>
    <dbReference type="NCBI Taxonomy" id="943119"/>
    <lineage>
        <taxon>Eukaryota</taxon>
        <taxon>Sar</taxon>
        <taxon>Alveolata</taxon>
        <taxon>Apicomplexa</taxon>
        <taxon>Conoidasida</taxon>
        <taxon>Coccidia</taxon>
        <taxon>Eucoccidiorida</taxon>
        <taxon>Eimeriorina</taxon>
        <taxon>Sarcocystidae</taxon>
        <taxon>Toxoplasma</taxon>
    </lineage>
</organism>
<keyword evidence="2" id="KW-1133">Transmembrane helix</keyword>
<feature type="compositionally biased region" description="Basic and acidic residues" evidence="1">
    <location>
        <begin position="414"/>
        <end position="430"/>
    </location>
</feature>
<feature type="region of interest" description="Disordered" evidence="1">
    <location>
        <begin position="828"/>
        <end position="859"/>
    </location>
</feature>
<feature type="compositionally biased region" description="Basic and acidic residues" evidence="1">
    <location>
        <begin position="454"/>
        <end position="475"/>
    </location>
</feature>
<proteinExistence type="predicted"/>
<dbReference type="OrthoDB" id="329522at2759"/>
<evidence type="ECO:0000256" key="2">
    <source>
        <dbReference type="SAM" id="Phobius"/>
    </source>
</evidence>
<feature type="transmembrane region" description="Helical" evidence="2">
    <location>
        <begin position="220"/>
        <end position="241"/>
    </location>
</feature>
<dbReference type="Proteomes" id="UP000028828">
    <property type="component" value="Unassembled WGS sequence"/>
</dbReference>
<gene>
    <name evidence="3" type="ORF">TGP89_243470</name>
</gene>
<feature type="transmembrane region" description="Helical" evidence="2">
    <location>
        <begin position="155"/>
        <end position="172"/>
    </location>
</feature>
<feature type="transmembrane region" description="Helical" evidence="2">
    <location>
        <begin position="184"/>
        <end position="208"/>
    </location>
</feature>
<feature type="transmembrane region" description="Helical" evidence="2">
    <location>
        <begin position="12"/>
        <end position="34"/>
    </location>
</feature>
<keyword evidence="2 3" id="KW-0812">Transmembrane</keyword>
<feature type="region of interest" description="Disordered" evidence="1">
    <location>
        <begin position="395"/>
        <end position="495"/>
    </location>
</feature>
<keyword evidence="2" id="KW-0472">Membrane</keyword>
<accession>A0A086JQ48</accession>
<comment type="caution">
    <text evidence="3">The sequence shown here is derived from an EMBL/GenBank/DDBJ whole genome shotgun (WGS) entry which is preliminary data.</text>
</comment>